<evidence type="ECO:0000256" key="1">
    <source>
        <dbReference type="ARBA" id="ARBA00022428"/>
    </source>
</evidence>
<dbReference type="NCBIfam" id="TIGR01923">
    <property type="entry name" value="menE"/>
    <property type="match status" value="1"/>
</dbReference>
<keyword evidence="2 5" id="KW-0436">Ligase</keyword>
<comment type="similarity">
    <text evidence="5">Belongs to the ATP-dependent AMP-binding enzyme family. MenE subfamily.</text>
</comment>
<dbReference type="InterPro" id="IPR020845">
    <property type="entry name" value="AMP-binding_CS"/>
</dbReference>
<dbReference type="SUPFAM" id="SSF56801">
    <property type="entry name" value="Acetyl-CoA synthetase-like"/>
    <property type="match status" value="1"/>
</dbReference>
<sequence>MGEKIPHWLDKQAETNPNKTAIRQSDGEIVTFKELRNESRQIAYGLRGLGVRKGTHIALLAENHKEVPAFIHASSYAGAVLVLLNTRLTPAELAFQLEDAEVQFLFTSNSLKGRGEEASQHLPIRQYSLEEIPRDAGESDVEEEFDLDDVYTMMYTSGTTGNPKAVMHTYGNHWHSAISSALNMGLHEEDQWLVCLPLFHVGGFSILMKSVVYGMTIEYMGTFDEKIIQEAIFERGITHVSVVTVMLRRLLDHLGEASYPEHFRCMLLGGGPVPKPLLERAAERRIPVFQTYGMTETSSQIATLDPSSALRKLGSAGRPLSTAQLLVDAEKEYEVGEILVRGPMVSKKYYNREASDEAFFRTGDLGYKDEEGFLYVVDRVKDVIISGGENVYPAEIESVLSSFPGVIEAGVTGIANEKWGEVPAAFLVLEEHTLWNQEEMERFLEDKLAKYKRPHVYHIVPELPRNASNKLVRRRLPSLVEEHKDEC</sequence>
<dbReference type="STRING" id="192814.GCA_900166575_03575"/>
<comment type="catalytic activity">
    <reaction evidence="5">
        <text>2-succinylbenzoate + ATP + CoA = 2-succinylbenzoyl-CoA + AMP + diphosphate</text>
        <dbReference type="Rhea" id="RHEA:17009"/>
        <dbReference type="ChEBI" id="CHEBI:18325"/>
        <dbReference type="ChEBI" id="CHEBI:30616"/>
        <dbReference type="ChEBI" id="CHEBI:33019"/>
        <dbReference type="ChEBI" id="CHEBI:57287"/>
        <dbReference type="ChEBI" id="CHEBI:57364"/>
        <dbReference type="ChEBI" id="CHEBI:456215"/>
        <dbReference type="EC" id="6.2.1.26"/>
    </reaction>
</comment>
<comment type="pathway">
    <text evidence="5">Quinol/quinone metabolism; 1,4-dihydroxy-2-naphthoate biosynthesis; 1,4-dihydroxy-2-naphthoate from chorismate: step 5/7.</text>
</comment>
<organism evidence="8 9">
    <name type="scientific">Halobacillus salinus</name>
    <dbReference type="NCBI Taxonomy" id="192814"/>
    <lineage>
        <taxon>Bacteria</taxon>
        <taxon>Bacillati</taxon>
        <taxon>Bacillota</taxon>
        <taxon>Bacilli</taxon>
        <taxon>Bacillales</taxon>
        <taxon>Bacillaceae</taxon>
        <taxon>Halobacillus</taxon>
    </lineage>
</organism>
<evidence type="ECO:0000259" key="7">
    <source>
        <dbReference type="Pfam" id="PF13193"/>
    </source>
</evidence>
<proteinExistence type="inferred from homology"/>
<dbReference type="GO" id="GO:0005524">
    <property type="term" value="F:ATP binding"/>
    <property type="evidence" value="ECO:0007669"/>
    <property type="project" value="UniProtKB-KW"/>
</dbReference>
<dbReference type="Pfam" id="PF00501">
    <property type="entry name" value="AMP-binding"/>
    <property type="match status" value="1"/>
</dbReference>
<dbReference type="PANTHER" id="PTHR43767">
    <property type="entry name" value="LONG-CHAIN-FATTY-ACID--COA LIGASE"/>
    <property type="match status" value="1"/>
</dbReference>
<keyword evidence="4 5" id="KW-0067">ATP-binding</keyword>
<comment type="pathway">
    <text evidence="5">Quinol/quinone metabolism; menaquinone biosynthesis.</text>
</comment>
<evidence type="ECO:0000313" key="9">
    <source>
        <dbReference type="Proteomes" id="UP000297982"/>
    </source>
</evidence>
<dbReference type="UniPathway" id="UPA01057">
    <property type="reaction ID" value="UER00166"/>
</dbReference>
<dbReference type="InterPro" id="IPR045851">
    <property type="entry name" value="AMP-bd_C_sf"/>
</dbReference>
<keyword evidence="1 5" id="KW-0474">Menaquinone biosynthesis</keyword>
<feature type="domain" description="AMP-dependent synthetase/ligase" evidence="6">
    <location>
        <begin position="9"/>
        <end position="350"/>
    </location>
</feature>
<dbReference type="Proteomes" id="UP000297982">
    <property type="component" value="Unassembled WGS sequence"/>
</dbReference>
<accession>A0A4Z0GWK3</accession>
<dbReference type="RefSeq" id="WP_135327875.1">
    <property type="nucleotide sequence ID" value="NZ_SRJC01000003.1"/>
</dbReference>
<evidence type="ECO:0000313" key="8">
    <source>
        <dbReference type="EMBL" id="TGB02160.1"/>
    </source>
</evidence>
<feature type="domain" description="AMP-binding enzyme C-terminal" evidence="7">
    <location>
        <begin position="395"/>
        <end position="470"/>
    </location>
</feature>
<dbReference type="AlphaFoldDB" id="A0A4Z0GWK3"/>
<dbReference type="HAMAP" id="MF_00731">
    <property type="entry name" value="MenE"/>
    <property type="match status" value="1"/>
</dbReference>
<name>A0A4Z0GWK3_9BACI</name>
<reference evidence="8 9" key="1">
    <citation type="journal article" date="2003" name="Int. J. Syst. Evol. Microbiol.">
        <title>Halobacillus salinus sp. nov., isolated from a salt lake on the coast of the East Sea in Korea.</title>
        <authorList>
            <person name="Yoon J.H."/>
            <person name="Kang K.H."/>
            <person name="Park Y.H."/>
        </authorList>
    </citation>
    <scope>NUCLEOTIDE SEQUENCE [LARGE SCALE GENOMIC DNA]</scope>
    <source>
        <strain evidence="8 9">HSL-3</strain>
    </source>
</reference>
<dbReference type="Gene3D" id="3.30.300.30">
    <property type="match status" value="1"/>
</dbReference>
<dbReference type="EC" id="6.2.1.26" evidence="5"/>
<keyword evidence="3 5" id="KW-0547">Nucleotide-binding</keyword>
<evidence type="ECO:0000256" key="5">
    <source>
        <dbReference type="HAMAP-Rule" id="MF_00731"/>
    </source>
</evidence>
<dbReference type="InterPro" id="IPR050237">
    <property type="entry name" value="ATP-dep_AMP-bd_enzyme"/>
</dbReference>
<evidence type="ECO:0000259" key="6">
    <source>
        <dbReference type="Pfam" id="PF00501"/>
    </source>
</evidence>
<dbReference type="PROSITE" id="PS00455">
    <property type="entry name" value="AMP_BINDING"/>
    <property type="match status" value="1"/>
</dbReference>
<dbReference type="Pfam" id="PF13193">
    <property type="entry name" value="AMP-binding_C"/>
    <property type="match status" value="1"/>
</dbReference>
<dbReference type="GO" id="GO:0008756">
    <property type="term" value="F:o-succinylbenzoate-CoA ligase activity"/>
    <property type="evidence" value="ECO:0007669"/>
    <property type="project" value="UniProtKB-UniRule"/>
</dbReference>
<dbReference type="InterPro" id="IPR000873">
    <property type="entry name" value="AMP-dep_synth/lig_dom"/>
</dbReference>
<dbReference type="PANTHER" id="PTHR43767:SF1">
    <property type="entry name" value="NONRIBOSOMAL PEPTIDE SYNTHASE PES1 (EUROFUNG)-RELATED"/>
    <property type="match status" value="1"/>
</dbReference>
<evidence type="ECO:0000256" key="2">
    <source>
        <dbReference type="ARBA" id="ARBA00022598"/>
    </source>
</evidence>
<dbReference type="Gene3D" id="3.40.50.12780">
    <property type="entry name" value="N-terminal domain of ligase-like"/>
    <property type="match status" value="1"/>
</dbReference>
<dbReference type="InterPro" id="IPR025110">
    <property type="entry name" value="AMP-bd_C"/>
</dbReference>
<evidence type="ECO:0000256" key="4">
    <source>
        <dbReference type="ARBA" id="ARBA00022840"/>
    </source>
</evidence>
<gene>
    <name evidence="5 8" type="primary">menE</name>
    <name evidence="8" type="ORF">E4663_12480</name>
</gene>
<dbReference type="EMBL" id="SRJC01000003">
    <property type="protein sequence ID" value="TGB02160.1"/>
    <property type="molecule type" value="Genomic_DNA"/>
</dbReference>
<dbReference type="InterPro" id="IPR042099">
    <property type="entry name" value="ANL_N_sf"/>
</dbReference>
<protein>
    <recommendedName>
        <fullName evidence="5">2-succinylbenzoate--CoA ligase</fullName>
        <ecNumber evidence="5">6.2.1.26</ecNumber>
    </recommendedName>
    <alternativeName>
        <fullName evidence="5">o-succinylbenzoyl-CoA synthetase</fullName>
        <shortName evidence="5">OSB-CoA synthetase</shortName>
    </alternativeName>
</protein>
<keyword evidence="9" id="KW-1185">Reference proteome</keyword>
<dbReference type="NCBIfam" id="NF002966">
    <property type="entry name" value="PRK03640.1"/>
    <property type="match status" value="1"/>
</dbReference>
<dbReference type="UniPathway" id="UPA00079"/>
<comment type="function">
    <text evidence="5">Converts 2-succinylbenzoate (OSB) to 2-succinylbenzoyl-CoA (OSB-CoA).</text>
</comment>
<comment type="caution">
    <text evidence="8">The sequence shown here is derived from an EMBL/GenBank/DDBJ whole genome shotgun (WGS) entry which is preliminary data.</text>
</comment>
<evidence type="ECO:0000256" key="3">
    <source>
        <dbReference type="ARBA" id="ARBA00022741"/>
    </source>
</evidence>
<dbReference type="GO" id="GO:0009234">
    <property type="term" value="P:menaquinone biosynthetic process"/>
    <property type="evidence" value="ECO:0007669"/>
    <property type="project" value="UniProtKB-UniRule"/>
</dbReference>
<dbReference type="InterPro" id="IPR010192">
    <property type="entry name" value="MenE"/>
</dbReference>